<keyword evidence="2" id="KW-0472">Membrane</keyword>
<reference evidence="4" key="3">
    <citation type="submission" date="2020-02" db="EMBL/GenBank/DDBJ databases">
        <authorList>
            <consortium name="NCBI Pathogen Detection Project"/>
        </authorList>
    </citation>
    <scope>NUCLEOTIDE SEQUENCE</scope>
    <source>
        <strain evidence="4">1839</strain>
    </source>
</reference>
<keyword evidence="2" id="KW-1133">Transmembrane helix</keyword>
<reference evidence="4" key="1">
    <citation type="journal article" date="2018" name="Genome Biol.">
        <title>SKESA: strategic k-mer extension for scrupulous assemblies.</title>
        <authorList>
            <person name="Souvorov A."/>
            <person name="Agarwala R."/>
            <person name="Lipman D.J."/>
        </authorList>
    </citation>
    <scope>NUCLEOTIDE SEQUENCE [LARGE SCALE GENOMIC DNA]</scope>
    <source>
        <strain evidence="4">1839</strain>
    </source>
</reference>
<dbReference type="EMBL" id="MG825377">
    <property type="protein sequence ID" value="AWF74970.1"/>
    <property type="molecule type" value="Genomic_DNA"/>
</dbReference>
<dbReference type="InterPro" id="IPR049599">
    <property type="entry name" value="TraX-like"/>
</dbReference>
<accession>A0A2S1J997</accession>
<keyword evidence="3" id="KW-0614">Plasmid</keyword>
<sequence>MTHSPENKESNILTRMGRTVLWVLLPVDALRVIGKTARNQANARMKDARKHLPGLSGTAGDETTAPDNQTTEGWAQAVAASGKTPAQLEQGYRRQQLVFRFIFWISALSTGYWTTRTLDTPSGLFFSNIFLMLGCAMCGLSQSLIAGFRLWQIRNRRVSPAEKGTFRHFLAESNWFSEATGIGKGKH</sequence>
<name>A0A2S1J997_ECOLX</name>
<protein>
    <submittedName>
        <fullName evidence="4">Conjugal transfer protein TraX</fullName>
    </submittedName>
</protein>
<organism evidence="3">
    <name type="scientific">Escherichia coli</name>
    <dbReference type="NCBI Taxonomy" id="562"/>
    <lineage>
        <taxon>Bacteria</taxon>
        <taxon>Pseudomonadati</taxon>
        <taxon>Pseudomonadota</taxon>
        <taxon>Gammaproteobacteria</taxon>
        <taxon>Enterobacterales</taxon>
        <taxon>Enterobacteriaceae</taxon>
        <taxon>Escherichia</taxon>
    </lineage>
</organism>
<proteinExistence type="predicted"/>
<feature type="transmembrane region" description="Helical" evidence="2">
    <location>
        <begin position="125"/>
        <end position="148"/>
    </location>
</feature>
<dbReference type="NCBIfam" id="NF033887">
    <property type="entry name" value="conj_TraX"/>
    <property type="match status" value="1"/>
</dbReference>
<dbReference type="RefSeq" id="WP_021560349.1">
    <property type="nucleotide sequence ID" value="NZ_CAJGGN010000018.1"/>
</dbReference>
<evidence type="ECO:0000256" key="2">
    <source>
        <dbReference type="SAM" id="Phobius"/>
    </source>
</evidence>
<evidence type="ECO:0000256" key="1">
    <source>
        <dbReference type="SAM" id="MobiDB-lite"/>
    </source>
</evidence>
<feature type="region of interest" description="Disordered" evidence="1">
    <location>
        <begin position="43"/>
        <end position="69"/>
    </location>
</feature>
<gene>
    <name evidence="4" type="ORF">GGB84_004120</name>
    <name evidence="3" type="ORF">LHLDPJGA_00068</name>
</gene>
<dbReference type="EMBL" id="DAAYTU010000032">
    <property type="protein sequence ID" value="HAG5772370.1"/>
    <property type="molecule type" value="Genomic_DNA"/>
</dbReference>
<evidence type="ECO:0000313" key="3">
    <source>
        <dbReference type="EMBL" id="AWF74970.1"/>
    </source>
</evidence>
<dbReference type="AlphaFoldDB" id="A0A2S1J997"/>
<evidence type="ECO:0000313" key="4">
    <source>
        <dbReference type="EMBL" id="HAG5772370.1"/>
    </source>
</evidence>
<keyword evidence="2" id="KW-0812">Transmembrane</keyword>
<reference evidence="3" key="2">
    <citation type="submission" date="2018-01" db="EMBL/GenBank/DDBJ databases">
        <title>Prevalence of blaNDM and mcr-1 in Escherichia coli from food in China.</title>
        <authorList>
            <person name="Liu X."/>
            <person name="Li R."/>
            <person name="Chen S."/>
        </authorList>
    </citation>
    <scope>NUCLEOTIDE SEQUENCE</scope>
    <source>
        <strain evidence="3">1108</strain>
        <plasmid evidence="3">p1108-emrB</plasmid>
    </source>
</reference>
<geneLocation type="plasmid" evidence="3">
    <name>p1108-emrB</name>
</geneLocation>
<feature type="transmembrane region" description="Helical" evidence="2">
    <location>
        <begin position="97"/>
        <end position="113"/>
    </location>
</feature>